<evidence type="ECO:0000256" key="4">
    <source>
        <dbReference type="ARBA" id="ARBA00022833"/>
    </source>
</evidence>
<dbReference type="Pfam" id="PF14835">
    <property type="entry name" value="zf-RING_6"/>
    <property type="match status" value="1"/>
</dbReference>
<evidence type="ECO:0000256" key="1">
    <source>
        <dbReference type="ARBA" id="ARBA00022723"/>
    </source>
</evidence>
<feature type="region of interest" description="Disordered" evidence="8">
    <location>
        <begin position="217"/>
        <end position="270"/>
    </location>
</feature>
<dbReference type="InterPro" id="IPR001357">
    <property type="entry name" value="BRCT_dom"/>
</dbReference>
<keyword evidence="5 6" id="KW-0040">ANK repeat</keyword>
<feature type="compositionally biased region" description="Basic and acidic residues" evidence="8">
    <location>
        <begin position="104"/>
        <end position="113"/>
    </location>
</feature>
<evidence type="ECO:0000256" key="7">
    <source>
        <dbReference type="PROSITE-ProRule" id="PRU00175"/>
    </source>
</evidence>
<feature type="compositionally biased region" description="Low complexity" evidence="8">
    <location>
        <begin position="320"/>
        <end position="329"/>
    </location>
</feature>
<dbReference type="CDD" id="cd17720">
    <property type="entry name" value="BRCT_Bard1_rpt2"/>
    <property type="match status" value="1"/>
</dbReference>
<dbReference type="GO" id="GO:0004842">
    <property type="term" value="F:ubiquitin-protein transferase activity"/>
    <property type="evidence" value="ECO:0007669"/>
    <property type="project" value="TreeGrafter"/>
</dbReference>
<evidence type="ECO:0000259" key="10">
    <source>
        <dbReference type="PROSITE" id="PS50172"/>
    </source>
</evidence>
<feature type="compositionally biased region" description="Basic and acidic residues" evidence="8">
    <location>
        <begin position="224"/>
        <end position="243"/>
    </location>
</feature>
<dbReference type="SMART" id="SM00292">
    <property type="entry name" value="BRCT"/>
    <property type="match status" value="2"/>
</dbReference>
<evidence type="ECO:0000256" key="5">
    <source>
        <dbReference type="ARBA" id="ARBA00023043"/>
    </source>
</evidence>
<feature type="domain" description="BRCT" evidence="10">
    <location>
        <begin position="650"/>
        <end position="759"/>
    </location>
</feature>
<evidence type="ECO:0000256" key="2">
    <source>
        <dbReference type="ARBA" id="ARBA00022737"/>
    </source>
</evidence>
<dbReference type="InterPro" id="IPR036770">
    <property type="entry name" value="Ankyrin_rpt-contain_sf"/>
</dbReference>
<evidence type="ECO:0000259" key="9">
    <source>
        <dbReference type="PROSITE" id="PS50089"/>
    </source>
</evidence>
<dbReference type="InterPro" id="IPR002110">
    <property type="entry name" value="Ankyrin_rpt"/>
</dbReference>
<dbReference type="OrthoDB" id="2384350at2759"/>
<dbReference type="Proteomes" id="UP000579558">
    <property type="component" value="Unassembled WGS sequence"/>
</dbReference>
<dbReference type="FunFam" id="3.40.50.10190:FF:000019">
    <property type="entry name" value="BRCA1 associated RING domain 1"/>
    <property type="match status" value="1"/>
</dbReference>
<dbReference type="CDD" id="cd16496">
    <property type="entry name" value="RING-HC_BARD1"/>
    <property type="match status" value="1"/>
</dbReference>
<keyword evidence="2" id="KW-0677">Repeat</keyword>
<keyword evidence="3 7" id="KW-0863">Zinc-finger</keyword>
<keyword evidence="4" id="KW-0862">Zinc</keyword>
<feature type="compositionally biased region" description="Polar residues" evidence="8">
    <location>
        <begin position="336"/>
        <end position="351"/>
    </location>
</feature>
<feature type="compositionally biased region" description="Basic residues" evidence="8">
    <location>
        <begin position="162"/>
        <end position="179"/>
    </location>
</feature>
<feature type="compositionally biased region" description="Basic and acidic residues" evidence="8">
    <location>
        <begin position="180"/>
        <end position="204"/>
    </location>
</feature>
<dbReference type="Gene3D" id="3.40.50.10190">
    <property type="entry name" value="BRCT domain"/>
    <property type="match status" value="2"/>
</dbReference>
<feature type="compositionally biased region" description="Polar residues" evidence="8">
    <location>
        <begin position="385"/>
        <end position="402"/>
    </location>
</feature>
<dbReference type="InterPro" id="IPR036420">
    <property type="entry name" value="BRCT_dom_sf"/>
</dbReference>
<sequence>GHPWSHTRAALGRLERALSCSRCAGVLREPVSLGQCEHVFCLSCVGDCVGAECPVCHVPAWVQDAQINRQLDNMIQLCSKLRQLLGGAGASDSAEDTSTPTDSDLGKKSKKEQIKMWFSPRSRKIRCVVNKSQDKMKSKDLGQDTSSVYDFLPSPPHEKPSKPTKRPTQRQIKKMKKKHLPDINKEWRSEKPVQKGAEEKTSKEKCVTICSQPVVLCTPEPESPEERPQQESVKEADSRKTTENVEVLPQLESSEREDNSEVVCSAQDSKETNCAAETLLSMANEVTPLKRGREQSRLQGTPQSKRARRSERGIPGKSGSGLEESLQGSPMPPATEHQTPVQISSSASKLTDTGMKTRRSAALRAISPSLSESPSTPSTSKTCSQLATPLSPSVLKSPSGSTIARRNYKGETLLHLASIKGDLATVEELLRNGADPNVKDNAGWTPLHEACNHGHREVVELLLQHRALVNTTGYQNDSPLHDAARNGHVAIVELLLLHGASRDAVNIFGLRPVDYAESEKMKSVLMLPVKNESFSLNQPYEALSSSQPRNGPLGILGSSLSVEQQKLLNKLATVLKAQRCTEFNSRVTHLVIPDVPIPSTVKCMMAVLAGCWVLKFEWVQACLRSSVREQEEKYEVQGGPRRGRLNREQLLPKLFDGCYFYFLGSFKQHQKSDLLELVKAAGGQVLVRQPKPDSDVTQTINTVAYHAEPSSDQRLCTQYIIYDTASKFQPEKIRQGKVWMAPSSWLIDCVMSFQLLPVK</sequence>
<dbReference type="PRINTS" id="PR01415">
    <property type="entry name" value="ANKYRIN"/>
</dbReference>
<keyword evidence="12" id="KW-1185">Reference proteome</keyword>
<dbReference type="SUPFAM" id="SSF52113">
    <property type="entry name" value="BRCT domain"/>
    <property type="match status" value="2"/>
</dbReference>
<dbReference type="Gene3D" id="3.30.40.10">
    <property type="entry name" value="Zinc/RING finger domain, C3HC4 (zinc finger)"/>
    <property type="match status" value="1"/>
</dbReference>
<feature type="domain" description="RING-type" evidence="9">
    <location>
        <begin position="20"/>
        <end position="57"/>
    </location>
</feature>
<dbReference type="InterPro" id="IPR039503">
    <property type="entry name" value="BARD1_Znf-RING"/>
</dbReference>
<dbReference type="Pfam" id="PF16589">
    <property type="entry name" value="BRCT_2"/>
    <property type="match status" value="1"/>
</dbReference>
<feature type="region of interest" description="Disordered" evidence="8">
    <location>
        <begin position="285"/>
        <end position="402"/>
    </location>
</feature>
<reference evidence="11 12" key="1">
    <citation type="submission" date="2019-09" db="EMBL/GenBank/DDBJ databases">
        <title>Bird 10,000 Genomes (B10K) Project - Family phase.</title>
        <authorList>
            <person name="Zhang G."/>
        </authorList>
    </citation>
    <scope>NUCLEOTIDE SEQUENCE [LARGE SCALE GENOMIC DNA]</scope>
    <source>
        <strain evidence="11">B10K-DU-029-75</strain>
    </source>
</reference>
<dbReference type="SMART" id="SM00248">
    <property type="entry name" value="ANK"/>
    <property type="match status" value="3"/>
</dbReference>
<dbReference type="PROSITE" id="PS50089">
    <property type="entry name" value="ZF_RING_2"/>
    <property type="match status" value="1"/>
</dbReference>
<feature type="domain" description="BRCT" evidence="10">
    <location>
        <begin position="544"/>
        <end position="636"/>
    </location>
</feature>
<evidence type="ECO:0000256" key="3">
    <source>
        <dbReference type="ARBA" id="ARBA00022771"/>
    </source>
</evidence>
<dbReference type="InterPro" id="IPR017907">
    <property type="entry name" value="Znf_RING_CS"/>
</dbReference>
<evidence type="ECO:0000313" key="12">
    <source>
        <dbReference type="Proteomes" id="UP000579558"/>
    </source>
</evidence>
<dbReference type="PROSITE" id="PS50088">
    <property type="entry name" value="ANK_REPEAT"/>
    <property type="match status" value="3"/>
</dbReference>
<dbReference type="AlphaFoldDB" id="A0A7K6VJH2"/>
<feature type="repeat" description="ANK" evidence="6">
    <location>
        <begin position="409"/>
        <end position="441"/>
    </location>
</feature>
<dbReference type="PROSITE" id="PS50297">
    <property type="entry name" value="ANK_REP_REGION"/>
    <property type="match status" value="3"/>
</dbReference>
<evidence type="ECO:0000313" key="11">
    <source>
        <dbReference type="EMBL" id="NWX35301.1"/>
    </source>
</evidence>
<evidence type="ECO:0000256" key="6">
    <source>
        <dbReference type="PROSITE-ProRule" id="PRU00023"/>
    </source>
</evidence>
<protein>
    <submittedName>
        <fullName evidence="11">BARD1 protein</fullName>
    </submittedName>
</protein>
<evidence type="ECO:0000256" key="8">
    <source>
        <dbReference type="SAM" id="MobiDB-lite"/>
    </source>
</evidence>
<comment type="caution">
    <text evidence="11">The sequence shown here is derived from an EMBL/GenBank/DDBJ whole genome shotgun (WGS) entry which is preliminary data.</text>
</comment>
<accession>A0A7K6VJH2</accession>
<feature type="region of interest" description="Disordered" evidence="8">
    <location>
        <begin position="89"/>
        <end position="113"/>
    </location>
</feature>
<dbReference type="GO" id="GO:0031436">
    <property type="term" value="C:BRCA1-BARD1 complex"/>
    <property type="evidence" value="ECO:0007669"/>
    <property type="project" value="TreeGrafter"/>
</dbReference>
<feature type="compositionally biased region" description="Basic and acidic residues" evidence="8">
    <location>
        <begin position="132"/>
        <end position="142"/>
    </location>
</feature>
<feature type="region of interest" description="Disordered" evidence="8">
    <location>
        <begin position="129"/>
        <end position="204"/>
    </location>
</feature>
<dbReference type="InterPro" id="IPR001841">
    <property type="entry name" value="Znf_RING"/>
</dbReference>
<dbReference type="PROSITE" id="PS00518">
    <property type="entry name" value="ZF_RING_1"/>
    <property type="match status" value="1"/>
</dbReference>
<feature type="repeat" description="ANK" evidence="6">
    <location>
        <begin position="475"/>
        <end position="507"/>
    </location>
</feature>
<dbReference type="SUPFAM" id="SSF48403">
    <property type="entry name" value="Ankyrin repeat"/>
    <property type="match status" value="1"/>
</dbReference>
<dbReference type="SUPFAM" id="SSF57850">
    <property type="entry name" value="RING/U-box"/>
    <property type="match status" value="1"/>
</dbReference>
<feature type="non-terminal residue" evidence="11">
    <location>
        <position position="759"/>
    </location>
</feature>
<dbReference type="Gene3D" id="1.25.40.20">
    <property type="entry name" value="Ankyrin repeat-containing domain"/>
    <property type="match status" value="1"/>
</dbReference>
<gene>
    <name evidence="11" type="primary">Bard1</name>
    <name evidence="11" type="ORF">NOTCIN_R09325</name>
</gene>
<dbReference type="InterPro" id="IPR013083">
    <property type="entry name" value="Znf_RING/FYVE/PHD"/>
</dbReference>
<dbReference type="PROSITE" id="PS50172">
    <property type="entry name" value="BRCT"/>
    <property type="match status" value="2"/>
</dbReference>
<dbReference type="PANTHER" id="PTHR24171:SF8">
    <property type="entry name" value="BRCA1-ASSOCIATED RING DOMAIN PROTEIN 1"/>
    <property type="match status" value="1"/>
</dbReference>
<name>A0A7K6VJH2_9PASS</name>
<dbReference type="Pfam" id="PF12796">
    <property type="entry name" value="Ank_2"/>
    <property type="match status" value="1"/>
</dbReference>
<dbReference type="GO" id="GO:0085020">
    <property type="term" value="P:protein K6-linked ubiquitination"/>
    <property type="evidence" value="ECO:0007669"/>
    <property type="project" value="TreeGrafter"/>
</dbReference>
<feature type="compositionally biased region" description="Low complexity" evidence="8">
    <location>
        <begin position="367"/>
        <end position="384"/>
    </location>
</feature>
<dbReference type="CDD" id="cd17734">
    <property type="entry name" value="BRCT_Bard1_rpt1"/>
    <property type="match status" value="1"/>
</dbReference>
<organism evidence="11 12">
    <name type="scientific">Notiomystis cincta</name>
    <dbReference type="NCBI Taxonomy" id="366454"/>
    <lineage>
        <taxon>Eukaryota</taxon>
        <taxon>Metazoa</taxon>
        <taxon>Chordata</taxon>
        <taxon>Craniata</taxon>
        <taxon>Vertebrata</taxon>
        <taxon>Euteleostomi</taxon>
        <taxon>Archelosauria</taxon>
        <taxon>Archosauria</taxon>
        <taxon>Dinosauria</taxon>
        <taxon>Saurischia</taxon>
        <taxon>Theropoda</taxon>
        <taxon>Coelurosauria</taxon>
        <taxon>Aves</taxon>
        <taxon>Neognathae</taxon>
        <taxon>Neoaves</taxon>
        <taxon>Telluraves</taxon>
        <taxon>Australaves</taxon>
        <taxon>Passeriformes</taxon>
        <taxon>Notiomystidae</taxon>
        <taxon>Notiomystis</taxon>
    </lineage>
</organism>
<dbReference type="GO" id="GO:0008270">
    <property type="term" value="F:zinc ion binding"/>
    <property type="evidence" value="ECO:0007669"/>
    <property type="project" value="UniProtKB-KW"/>
</dbReference>
<feature type="repeat" description="ANK" evidence="6">
    <location>
        <begin position="442"/>
        <end position="474"/>
    </location>
</feature>
<dbReference type="GO" id="GO:0070531">
    <property type="term" value="C:BRCA1-A complex"/>
    <property type="evidence" value="ECO:0007669"/>
    <property type="project" value="TreeGrafter"/>
</dbReference>
<proteinExistence type="predicted"/>
<feature type="non-terminal residue" evidence="11">
    <location>
        <position position="1"/>
    </location>
</feature>
<dbReference type="EMBL" id="VZRX01018601">
    <property type="protein sequence ID" value="NWX35301.1"/>
    <property type="molecule type" value="Genomic_DNA"/>
</dbReference>
<keyword evidence="1" id="KW-0479">Metal-binding</keyword>
<dbReference type="PANTHER" id="PTHR24171">
    <property type="entry name" value="ANKYRIN REPEAT DOMAIN-CONTAINING PROTEIN 39-RELATED"/>
    <property type="match status" value="1"/>
</dbReference>